<name>A0A3T0KPV3_9BACI</name>
<dbReference type="AlphaFoldDB" id="A0A3T0KPV3"/>
<reference evidence="1 2" key="1">
    <citation type="submission" date="2018-01" db="EMBL/GenBank/DDBJ databases">
        <title>Bacillus asahii Genome sequencing and assembly.</title>
        <authorList>
            <person name="Jiang H."/>
            <person name="Feng Y."/>
            <person name="Zhao F."/>
            <person name="Lin X."/>
        </authorList>
    </citation>
    <scope>NUCLEOTIDE SEQUENCE [LARGE SCALE GENOMIC DNA]</scope>
    <source>
        <strain evidence="1 2">OM18</strain>
    </source>
</reference>
<gene>
    <name evidence="1" type="ORF">BAOM_1698</name>
</gene>
<evidence type="ECO:0000313" key="1">
    <source>
        <dbReference type="EMBL" id="AZV42308.1"/>
    </source>
</evidence>
<sequence length="41" mass="4736">MKEYIVEAYFHSPNKIAALIKFSAAPPFFLQPNKALLKIER</sequence>
<evidence type="ECO:0000313" key="2">
    <source>
        <dbReference type="Proteomes" id="UP000283095"/>
    </source>
</evidence>
<organism evidence="1 2">
    <name type="scientific">Peribacillus asahii</name>
    <dbReference type="NCBI Taxonomy" id="228899"/>
    <lineage>
        <taxon>Bacteria</taxon>
        <taxon>Bacillati</taxon>
        <taxon>Bacillota</taxon>
        <taxon>Bacilli</taxon>
        <taxon>Bacillales</taxon>
        <taxon>Bacillaceae</taxon>
        <taxon>Peribacillus</taxon>
    </lineage>
</organism>
<proteinExistence type="predicted"/>
<protein>
    <submittedName>
        <fullName evidence="1">Uncharacterized protein</fullName>
    </submittedName>
</protein>
<dbReference type="Proteomes" id="UP000283095">
    <property type="component" value="Chromosome"/>
</dbReference>
<dbReference type="KEGG" id="pasa:BAOM_1698"/>
<accession>A0A3T0KPV3</accession>
<dbReference type="EMBL" id="CP026095">
    <property type="protein sequence ID" value="AZV42308.1"/>
    <property type="molecule type" value="Genomic_DNA"/>
</dbReference>